<dbReference type="InterPro" id="IPR051010">
    <property type="entry name" value="BCAA_transport"/>
</dbReference>
<dbReference type="SUPFAM" id="SSF53822">
    <property type="entry name" value="Periplasmic binding protein-like I"/>
    <property type="match status" value="1"/>
</dbReference>
<evidence type="ECO:0000259" key="3">
    <source>
        <dbReference type="Pfam" id="PF13458"/>
    </source>
</evidence>
<dbReference type="RefSeq" id="WP_146447842.1">
    <property type="nucleotide sequence ID" value="NZ_SJPS01000001.1"/>
</dbReference>
<dbReference type="Pfam" id="PF13458">
    <property type="entry name" value="Peripla_BP_6"/>
    <property type="match status" value="1"/>
</dbReference>
<dbReference type="CDD" id="cd06347">
    <property type="entry name" value="PBP1_ABC_LivK_ligand_binding-like"/>
    <property type="match status" value="1"/>
</dbReference>
<evidence type="ECO:0000256" key="2">
    <source>
        <dbReference type="ARBA" id="ARBA00022729"/>
    </source>
</evidence>
<evidence type="ECO:0000313" key="4">
    <source>
        <dbReference type="EMBL" id="TWU29883.1"/>
    </source>
</evidence>
<comment type="similarity">
    <text evidence="1">Belongs to the leucine-binding protein family.</text>
</comment>
<dbReference type="EMBL" id="SJPS01000001">
    <property type="protein sequence ID" value="TWU29883.1"/>
    <property type="molecule type" value="Genomic_DNA"/>
</dbReference>
<dbReference type="PANTHER" id="PTHR30483">
    <property type="entry name" value="LEUCINE-SPECIFIC-BINDING PROTEIN"/>
    <property type="match status" value="1"/>
</dbReference>
<comment type="caution">
    <text evidence="4">The sequence shown here is derived from an EMBL/GenBank/DDBJ whole genome shotgun (WGS) entry which is preliminary data.</text>
</comment>
<reference evidence="4 5" key="1">
    <citation type="submission" date="2019-02" db="EMBL/GenBank/DDBJ databases">
        <title>Deep-cultivation of Planctomycetes and their phenomic and genomic characterization uncovers novel biology.</title>
        <authorList>
            <person name="Wiegand S."/>
            <person name="Jogler M."/>
            <person name="Boedeker C."/>
            <person name="Pinto D."/>
            <person name="Vollmers J."/>
            <person name="Rivas-Marin E."/>
            <person name="Kohn T."/>
            <person name="Peeters S.H."/>
            <person name="Heuer A."/>
            <person name="Rast P."/>
            <person name="Oberbeckmann S."/>
            <person name="Bunk B."/>
            <person name="Jeske O."/>
            <person name="Meyerdierks A."/>
            <person name="Storesund J.E."/>
            <person name="Kallscheuer N."/>
            <person name="Luecker S."/>
            <person name="Lage O.M."/>
            <person name="Pohl T."/>
            <person name="Merkel B.J."/>
            <person name="Hornburger P."/>
            <person name="Mueller R.-W."/>
            <person name="Bruemmer F."/>
            <person name="Labrenz M."/>
            <person name="Spormann A.M."/>
            <person name="Op Den Camp H."/>
            <person name="Overmann J."/>
            <person name="Amann R."/>
            <person name="Jetten M.S.M."/>
            <person name="Mascher T."/>
            <person name="Medema M.H."/>
            <person name="Devos D.P."/>
            <person name="Kaster A.-K."/>
            <person name="Ovreas L."/>
            <person name="Rohde M."/>
            <person name="Galperin M.Y."/>
            <person name="Jogler C."/>
        </authorList>
    </citation>
    <scope>NUCLEOTIDE SEQUENCE [LARGE SCALE GENOMIC DNA]</scope>
    <source>
        <strain evidence="4 5">Pla144</strain>
    </source>
</reference>
<organism evidence="4 5">
    <name type="scientific">Bythopirellula polymerisocia</name>
    <dbReference type="NCBI Taxonomy" id="2528003"/>
    <lineage>
        <taxon>Bacteria</taxon>
        <taxon>Pseudomonadati</taxon>
        <taxon>Planctomycetota</taxon>
        <taxon>Planctomycetia</taxon>
        <taxon>Pirellulales</taxon>
        <taxon>Lacipirellulaceae</taxon>
        <taxon>Bythopirellula</taxon>
    </lineage>
</organism>
<keyword evidence="5" id="KW-1185">Reference proteome</keyword>
<keyword evidence="2" id="KW-0732">Signal</keyword>
<dbReference type="InterPro" id="IPR028081">
    <property type="entry name" value="Leu-bd"/>
</dbReference>
<dbReference type="InterPro" id="IPR028082">
    <property type="entry name" value="Peripla_BP_I"/>
</dbReference>
<feature type="domain" description="Leucine-binding protein" evidence="3">
    <location>
        <begin position="37"/>
        <end position="355"/>
    </location>
</feature>
<dbReference type="AlphaFoldDB" id="A0A5C6CY72"/>
<accession>A0A5C6CY72</accession>
<gene>
    <name evidence="4" type="ORF">Pla144_06630</name>
</gene>
<protein>
    <recommendedName>
        <fullName evidence="3">Leucine-binding protein domain-containing protein</fullName>
    </recommendedName>
</protein>
<name>A0A5C6CY72_9BACT</name>
<sequence length="391" mass="42066">MFFRLSLGLLPALFLSGVIGVAVPFNSHCYADESLVLGALYNSSGTQAGLDIPSSQGARLAVEQANRNGGVLGRPVVLEIRDGQSKAEVVKVKTSELLDATPEPVALFGLSDTDLVLAAAPLAARSKRVFLTSGATSPQLPAQVPEYLFLACFGDNVQASAAAEWAHKDRSARSALVLFDSSQTYTRLLQGYFQARFKQLGGEVVAQRSFTSTDLKQSLDDLPDADVVFLAAESPHDIRTAISMIRDAGLTCPIIGGDSFDSEGLWNKSSDVDEVYFTTHAYLGEDNQNPRVIAFRRQYVEAYPDSVPDAFAALGYDAARLLMESIERAKSADPEEVRRALADIRQFDGVTGTMSYPKGSRIPSKSVSLIGVSGGKLHLVAEILPKRVPPH</sequence>
<evidence type="ECO:0000256" key="1">
    <source>
        <dbReference type="ARBA" id="ARBA00010062"/>
    </source>
</evidence>
<dbReference type="PANTHER" id="PTHR30483:SF6">
    <property type="entry name" value="PERIPLASMIC BINDING PROTEIN OF ABC TRANSPORTER FOR NATURAL AMINO ACIDS"/>
    <property type="match status" value="1"/>
</dbReference>
<dbReference type="Proteomes" id="UP000318437">
    <property type="component" value="Unassembled WGS sequence"/>
</dbReference>
<dbReference type="Gene3D" id="3.40.50.2300">
    <property type="match status" value="2"/>
</dbReference>
<proteinExistence type="inferred from homology"/>
<dbReference type="OrthoDB" id="6111975at2"/>
<evidence type="ECO:0000313" key="5">
    <source>
        <dbReference type="Proteomes" id="UP000318437"/>
    </source>
</evidence>